<dbReference type="EMBL" id="BAAAPM010000005">
    <property type="protein sequence ID" value="GAA1732420.1"/>
    <property type="molecule type" value="Genomic_DNA"/>
</dbReference>
<dbReference type="Pfam" id="PF12697">
    <property type="entry name" value="Abhydrolase_6"/>
    <property type="match status" value="1"/>
</dbReference>
<evidence type="ECO:0000259" key="2">
    <source>
        <dbReference type="Pfam" id="PF12697"/>
    </source>
</evidence>
<dbReference type="Gene3D" id="3.40.50.1820">
    <property type="entry name" value="alpha/beta hydrolase"/>
    <property type="match status" value="1"/>
</dbReference>
<keyword evidence="4" id="KW-1185">Reference proteome</keyword>
<dbReference type="SUPFAM" id="SSF53474">
    <property type="entry name" value="alpha/beta-Hydrolases"/>
    <property type="match status" value="1"/>
</dbReference>
<reference evidence="4" key="1">
    <citation type="journal article" date="2019" name="Int. J. Syst. Evol. Microbiol.">
        <title>The Global Catalogue of Microorganisms (GCM) 10K type strain sequencing project: providing services to taxonomists for standard genome sequencing and annotation.</title>
        <authorList>
            <consortium name="The Broad Institute Genomics Platform"/>
            <consortium name="The Broad Institute Genome Sequencing Center for Infectious Disease"/>
            <person name="Wu L."/>
            <person name="Ma J."/>
        </authorList>
    </citation>
    <scope>NUCLEOTIDE SEQUENCE [LARGE SCALE GENOMIC DNA]</scope>
    <source>
        <strain evidence="4">JCM 15589</strain>
    </source>
</reference>
<comment type="caution">
    <text evidence="3">The sequence shown here is derived from an EMBL/GenBank/DDBJ whole genome shotgun (WGS) entry which is preliminary data.</text>
</comment>
<gene>
    <name evidence="3" type="ORF">GCM10009809_29910</name>
</gene>
<name>A0ABP4VPV6_9MICO</name>
<dbReference type="InterPro" id="IPR000073">
    <property type="entry name" value="AB_hydrolase_1"/>
</dbReference>
<feature type="domain" description="AB hydrolase-1" evidence="2">
    <location>
        <begin position="31"/>
        <end position="266"/>
    </location>
</feature>
<dbReference type="Proteomes" id="UP001501138">
    <property type="component" value="Unassembled WGS sequence"/>
</dbReference>
<evidence type="ECO:0000313" key="3">
    <source>
        <dbReference type="EMBL" id="GAA1732420.1"/>
    </source>
</evidence>
<evidence type="ECO:0000313" key="4">
    <source>
        <dbReference type="Proteomes" id="UP001501138"/>
    </source>
</evidence>
<keyword evidence="1 3" id="KW-0378">Hydrolase</keyword>
<dbReference type="RefSeq" id="WP_344249253.1">
    <property type="nucleotide sequence ID" value="NZ_BAAAPM010000005.1"/>
</dbReference>
<dbReference type="PANTHER" id="PTHR43798:SF31">
    <property type="entry name" value="AB HYDROLASE SUPERFAMILY PROTEIN YCLE"/>
    <property type="match status" value="1"/>
</dbReference>
<evidence type="ECO:0000256" key="1">
    <source>
        <dbReference type="ARBA" id="ARBA00022801"/>
    </source>
</evidence>
<dbReference type="GO" id="GO:0016787">
    <property type="term" value="F:hydrolase activity"/>
    <property type="evidence" value="ECO:0007669"/>
    <property type="project" value="UniProtKB-KW"/>
</dbReference>
<organism evidence="3 4">
    <name type="scientific">Isoptericola hypogeus</name>
    <dbReference type="NCBI Taxonomy" id="300179"/>
    <lineage>
        <taxon>Bacteria</taxon>
        <taxon>Bacillati</taxon>
        <taxon>Actinomycetota</taxon>
        <taxon>Actinomycetes</taxon>
        <taxon>Micrococcales</taxon>
        <taxon>Promicromonosporaceae</taxon>
        <taxon>Isoptericola</taxon>
    </lineage>
</organism>
<dbReference type="InterPro" id="IPR050266">
    <property type="entry name" value="AB_hydrolase_sf"/>
</dbReference>
<accession>A0ABP4VPV6</accession>
<dbReference type="InterPro" id="IPR029058">
    <property type="entry name" value="AB_hydrolase_fold"/>
</dbReference>
<sequence length="285" mass="29908">MTTATQPDLVRATSPDGTRIAVFVSGRGRPLVLVPGTTSDHTTWRLVAPLLADHVAVHAVDRRGRGLSGDAGAYSLPAEHDDVAAVVDAAAAAWGGPVDLLGHSYGGNVAFGAALRTGNVRRLLLYEGWPVPDVAHRRYPPELLARLDTLLAAGRPEAMLELFCREIAMMTPAEVAAIKAAPTWSARVAAAPTVPREVWAFGEHAFDPADAARIRVPVLLLVGGESPAEIAADPEVVAAALPDARIRVLPGQAHVAHLTAPEVLAAEVLAFLADQVSRRDFPSSG</sequence>
<protein>
    <submittedName>
        <fullName evidence="3">Alpha/beta hydrolase</fullName>
    </submittedName>
</protein>
<dbReference type="PANTHER" id="PTHR43798">
    <property type="entry name" value="MONOACYLGLYCEROL LIPASE"/>
    <property type="match status" value="1"/>
</dbReference>
<proteinExistence type="predicted"/>